<reference evidence="1 2" key="1">
    <citation type="submission" date="2021-06" db="EMBL/GenBank/DDBJ databases">
        <title>Caerostris extrusa draft genome.</title>
        <authorList>
            <person name="Kono N."/>
            <person name="Arakawa K."/>
        </authorList>
    </citation>
    <scope>NUCLEOTIDE SEQUENCE [LARGE SCALE GENOMIC DNA]</scope>
</reference>
<organism evidence="1 2">
    <name type="scientific">Caerostris extrusa</name>
    <name type="common">Bark spider</name>
    <name type="synonym">Caerostris bankana</name>
    <dbReference type="NCBI Taxonomy" id="172846"/>
    <lineage>
        <taxon>Eukaryota</taxon>
        <taxon>Metazoa</taxon>
        <taxon>Ecdysozoa</taxon>
        <taxon>Arthropoda</taxon>
        <taxon>Chelicerata</taxon>
        <taxon>Arachnida</taxon>
        <taxon>Araneae</taxon>
        <taxon>Araneomorphae</taxon>
        <taxon>Entelegynae</taxon>
        <taxon>Araneoidea</taxon>
        <taxon>Araneidae</taxon>
        <taxon>Caerostris</taxon>
    </lineage>
</organism>
<name>A0AAV4QFA3_CAEEX</name>
<keyword evidence="2" id="KW-1185">Reference proteome</keyword>
<protein>
    <submittedName>
        <fullName evidence="1">Uncharacterized protein</fullName>
    </submittedName>
</protein>
<gene>
    <name evidence="1" type="ORF">CEXT_11061</name>
</gene>
<sequence>KYPTRERQEVCYQGVPGNDSLKDRHESSTRVDRKCLTREVSYQGTTRGRHSTRERFHGSLLPRKRISTRVPFSFV</sequence>
<proteinExistence type="predicted"/>
<feature type="non-terminal residue" evidence="1">
    <location>
        <position position="1"/>
    </location>
</feature>
<dbReference type="Proteomes" id="UP001054945">
    <property type="component" value="Unassembled WGS sequence"/>
</dbReference>
<dbReference type="EMBL" id="BPLR01006019">
    <property type="protein sequence ID" value="GIY06917.1"/>
    <property type="molecule type" value="Genomic_DNA"/>
</dbReference>
<evidence type="ECO:0000313" key="2">
    <source>
        <dbReference type="Proteomes" id="UP001054945"/>
    </source>
</evidence>
<accession>A0AAV4QFA3</accession>
<evidence type="ECO:0000313" key="1">
    <source>
        <dbReference type="EMBL" id="GIY06917.1"/>
    </source>
</evidence>
<dbReference type="AlphaFoldDB" id="A0AAV4QFA3"/>
<comment type="caution">
    <text evidence="1">The sequence shown here is derived from an EMBL/GenBank/DDBJ whole genome shotgun (WGS) entry which is preliminary data.</text>
</comment>